<accession>A0A370HAF5</accession>
<sequence length="214" mass="22701">MEPIDQPRSGAAEMWGKFRAMGGVGHLIDGAAPAVGFLIGYATANAKIGVLIALLVAVAIGAFRLLKGDSVKVVAISVAVVVVFSLFVGITGEGRGFYLPDLLICAVCAAAFGITLLTGRPLTHWVCRRIGLEPADAADPAARVRLHRRVTLAWFLFWAVHLVVMVPLYVADKVVVLGSVALILGKPALVVMIAATFLWVRRSLRQQPAQPTVA</sequence>
<feature type="transmembrane region" description="Helical" evidence="1">
    <location>
        <begin position="20"/>
        <end position="42"/>
    </location>
</feature>
<dbReference type="InterPro" id="IPR016566">
    <property type="entry name" value="UCP010219"/>
</dbReference>
<dbReference type="STRING" id="1210089.GCA_001613165_00024"/>
<reference evidence="2 3" key="1">
    <citation type="submission" date="2018-07" db="EMBL/GenBank/DDBJ databases">
        <title>Genomic Encyclopedia of Type Strains, Phase IV (KMG-IV): sequencing the most valuable type-strain genomes for metagenomic binning, comparative biology and taxonomic classification.</title>
        <authorList>
            <person name="Goeker M."/>
        </authorList>
    </citation>
    <scope>NUCLEOTIDE SEQUENCE [LARGE SCALE GENOMIC DNA]</scope>
    <source>
        <strain evidence="2 3">DSM 44952</strain>
    </source>
</reference>
<keyword evidence="1" id="KW-1133">Transmembrane helix</keyword>
<feature type="transmembrane region" description="Helical" evidence="1">
    <location>
        <begin position="152"/>
        <end position="170"/>
    </location>
</feature>
<proteinExistence type="predicted"/>
<feature type="transmembrane region" description="Helical" evidence="1">
    <location>
        <begin position="48"/>
        <end position="66"/>
    </location>
</feature>
<dbReference type="EMBL" id="QQAZ01000003">
    <property type="protein sequence ID" value="RDI53416.1"/>
    <property type="molecule type" value="Genomic_DNA"/>
</dbReference>
<feature type="transmembrane region" description="Helical" evidence="1">
    <location>
        <begin position="97"/>
        <end position="119"/>
    </location>
</feature>
<evidence type="ECO:0000313" key="3">
    <source>
        <dbReference type="Proteomes" id="UP000255355"/>
    </source>
</evidence>
<organism evidence="2 3">
    <name type="scientific">Nocardia mexicana</name>
    <dbReference type="NCBI Taxonomy" id="279262"/>
    <lineage>
        <taxon>Bacteria</taxon>
        <taxon>Bacillati</taxon>
        <taxon>Actinomycetota</taxon>
        <taxon>Actinomycetes</taxon>
        <taxon>Mycobacteriales</taxon>
        <taxon>Nocardiaceae</taxon>
        <taxon>Nocardia</taxon>
    </lineage>
</organism>
<comment type="caution">
    <text evidence="2">The sequence shown here is derived from an EMBL/GenBank/DDBJ whole genome shotgun (WGS) entry which is preliminary data.</text>
</comment>
<name>A0A370HAF5_9NOCA</name>
<evidence type="ECO:0000256" key="1">
    <source>
        <dbReference type="SAM" id="Phobius"/>
    </source>
</evidence>
<keyword evidence="1" id="KW-0812">Transmembrane</keyword>
<evidence type="ECO:0000313" key="2">
    <source>
        <dbReference type="EMBL" id="RDI53416.1"/>
    </source>
</evidence>
<dbReference type="RefSeq" id="WP_169814172.1">
    <property type="nucleotide sequence ID" value="NZ_QQAZ01000003.1"/>
</dbReference>
<keyword evidence="1" id="KW-0472">Membrane</keyword>
<gene>
    <name evidence="2" type="ORF">DFR68_103806</name>
</gene>
<feature type="transmembrane region" description="Helical" evidence="1">
    <location>
        <begin position="73"/>
        <end position="91"/>
    </location>
</feature>
<dbReference type="Proteomes" id="UP000255355">
    <property type="component" value="Unassembled WGS sequence"/>
</dbReference>
<keyword evidence="3" id="KW-1185">Reference proteome</keyword>
<protein>
    <submittedName>
        <fullName evidence="2">Uncharacterized protein DUF3159</fullName>
    </submittedName>
</protein>
<dbReference type="Pfam" id="PF11361">
    <property type="entry name" value="DUF3159"/>
    <property type="match status" value="1"/>
</dbReference>
<feature type="transmembrane region" description="Helical" evidence="1">
    <location>
        <begin position="176"/>
        <end position="200"/>
    </location>
</feature>
<dbReference type="AlphaFoldDB" id="A0A370HAF5"/>